<gene>
    <name evidence="2" type="ORF">AKJ09_01644</name>
</gene>
<evidence type="ECO:0000256" key="1">
    <source>
        <dbReference type="SAM" id="MobiDB-lite"/>
    </source>
</evidence>
<dbReference type="KEGG" id="llu:AKJ09_01644"/>
<evidence type="ECO:0000313" key="3">
    <source>
        <dbReference type="Proteomes" id="UP000064967"/>
    </source>
</evidence>
<evidence type="ECO:0000313" key="2">
    <source>
        <dbReference type="EMBL" id="AKU94980.1"/>
    </source>
</evidence>
<accession>A0A0K1PN62</accession>
<dbReference type="EMBL" id="CP012333">
    <property type="protein sequence ID" value="AKU94980.1"/>
    <property type="molecule type" value="Genomic_DNA"/>
</dbReference>
<feature type="region of interest" description="Disordered" evidence="1">
    <location>
        <begin position="1"/>
        <end position="31"/>
    </location>
</feature>
<protein>
    <submittedName>
        <fullName evidence="2">Uncharacterized protein</fullName>
    </submittedName>
</protein>
<dbReference type="STRING" id="1391654.AKJ09_01644"/>
<dbReference type="Proteomes" id="UP000064967">
    <property type="component" value="Chromosome"/>
</dbReference>
<dbReference type="AlphaFoldDB" id="A0A0K1PN62"/>
<sequence length="102" mass="10823">MATISDKGVQTSTGTAEGKGGPPATPGVGSPITNEAYNVIAALHSKLEGLEAYRKYSRDAQGDLWRDLTNAEIGCVSRLVDELEHIVKDGKLRMVEPGRGKA</sequence>
<dbReference type="RefSeq" id="WP_146646506.1">
    <property type="nucleotide sequence ID" value="NZ_CP012333.1"/>
</dbReference>
<proteinExistence type="predicted"/>
<keyword evidence="3" id="KW-1185">Reference proteome</keyword>
<organism evidence="2 3">
    <name type="scientific">Labilithrix luteola</name>
    <dbReference type="NCBI Taxonomy" id="1391654"/>
    <lineage>
        <taxon>Bacteria</taxon>
        <taxon>Pseudomonadati</taxon>
        <taxon>Myxococcota</taxon>
        <taxon>Polyangia</taxon>
        <taxon>Polyangiales</taxon>
        <taxon>Labilitrichaceae</taxon>
        <taxon>Labilithrix</taxon>
    </lineage>
</organism>
<reference evidence="2 3" key="1">
    <citation type="submission" date="2015-08" db="EMBL/GenBank/DDBJ databases">
        <authorList>
            <person name="Babu N.S."/>
            <person name="Beckwith C.J."/>
            <person name="Beseler K.G."/>
            <person name="Brison A."/>
            <person name="Carone J.V."/>
            <person name="Caskin T.P."/>
            <person name="Diamond M."/>
            <person name="Durham M.E."/>
            <person name="Foxe J.M."/>
            <person name="Go M."/>
            <person name="Henderson B.A."/>
            <person name="Jones I.B."/>
            <person name="McGettigan J.A."/>
            <person name="Micheletti S.J."/>
            <person name="Nasrallah M.E."/>
            <person name="Ortiz D."/>
            <person name="Piller C.R."/>
            <person name="Privatt S.R."/>
            <person name="Schneider S.L."/>
            <person name="Sharp S."/>
            <person name="Smith T.C."/>
            <person name="Stanton J.D."/>
            <person name="Ullery H.E."/>
            <person name="Wilson R.J."/>
            <person name="Serrano M.G."/>
            <person name="Buck G."/>
            <person name="Lee V."/>
            <person name="Wang Y."/>
            <person name="Carvalho R."/>
            <person name="Voegtly L."/>
            <person name="Shi R."/>
            <person name="Duckworth R."/>
            <person name="Johnson A."/>
            <person name="Loviza R."/>
            <person name="Walstead R."/>
            <person name="Shah Z."/>
            <person name="Kiflezghi M."/>
            <person name="Wade K."/>
            <person name="Ball S.L."/>
            <person name="Bradley K.W."/>
            <person name="Asai D.J."/>
            <person name="Bowman C.A."/>
            <person name="Russell D.A."/>
            <person name="Pope W.H."/>
            <person name="Jacobs-Sera D."/>
            <person name="Hendrix R.W."/>
            <person name="Hatfull G.F."/>
        </authorList>
    </citation>
    <scope>NUCLEOTIDE SEQUENCE [LARGE SCALE GENOMIC DNA]</scope>
    <source>
        <strain evidence="2 3">DSM 27648</strain>
    </source>
</reference>
<name>A0A0K1PN62_9BACT</name>